<dbReference type="Proteomes" id="UP000075881">
    <property type="component" value="Unassembled WGS sequence"/>
</dbReference>
<evidence type="ECO:0000313" key="2">
    <source>
        <dbReference type="Proteomes" id="UP000075881"/>
    </source>
</evidence>
<organism evidence="1 2">
    <name type="scientific">Anopheles christyi</name>
    <dbReference type="NCBI Taxonomy" id="43041"/>
    <lineage>
        <taxon>Eukaryota</taxon>
        <taxon>Metazoa</taxon>
        <taxon>Ecdysozoa</taxon>
        <taxon>Arthropoda</taxon>
        <taxon>Hexapoda</taxon>
        <taxon>Insecta</taxon>
        <taxon>Pterygota</taxon>
        <taxon>Neoptera</taxon>
        <taxon>Endopterygota</taxon>
        <taxon>Diptera</taxon>
        <taxon>Nematocera</taxon>
        <taxon>Culicoidea</taxon>
        <taxon>Culicidae</taxon>
        <taxon>Anophelinae</taxon>
        <taxon>Anopheles</taxon>
    </lineage>
</organism>
<reference evidence="2" key="1">
    <citation type="submission" date="2013-03" db="EMBL/GenBank/DDBJ databases">
        <title>The Genome Sequence of Anopheles christyi ACHKN1017.</title>
        <authorList>
            <consortium name="The Broad Institute Genomics Platform"/>
            <person name="Neafsey D.E."/>
            <person name="Besansky N."/>
            <person name="Walker B."/>
            <person name="Young S.K."/>
            <person name="Zeng Q."/>
            <person name="Gargeya S."/>
            <person name="Fitzgerald M."/>
            <person name="Haas B."/>
            <person name="Abouelleil A."/>
            <person name="Allen A.W."/>
            <person name="Alvarado L."/>
            <person name="Arachchi H.M."/>
            <person name="Berlin A.M."/>
            <person name="Chapman S.B."/>
            <person name="Gainer-Dewar J."/>
            <person name="Goldberg J."/>
            <person name="Griggs A."/>
            <person name="Gujja S."/>
            <person name="Hansen M."/>
            <person name="Howarth C."/>
            <person name="Imamovic A."/>
            <person name="Ireland A."/>
            <person name="Larimer J."/>
            <person name="McCowan C."/>
            <person name="Murphy C."/>
            <person name="Pearson M."/>
            <person name="Poon T.W."/>
            <person name="Priest M."/>
            <person name="Roberts A."/>
            <person name="Saif S."/>
            <person name="Shea T."/>
            <person name="Sisk P."/>
            <person name="Sykes S."/>
            <person name="Wortman J."/>
            <person name="Nusbaum C."/>
            <person name="Birren B."/>
        </authorList>
    </citation>
    <scope>NUCLEOTIDE SEQUENCE [LARGE SCALE GENOMIC DNA]</scope>
    <source>
        <strain evidence="2">ACHKN1017</strain>
    </source>
</reference>
<dbReference type="AlphaFoldDB" id="A0A182KIE4"/>
<evidence type="ECO:0000313" key="1">
    <source>
        <dbReference type="EnsemblMetazoa" id="ACHR014227-PA"/>
    </source>
</evidence>
<name>A0A182KIE4_9DIPT</name>
<keyword evidence="2" id="KW-1185">Reference proteome</keyword>
<protein>
    <submittedName>
        <fullName evidence="1">Uncharacterized protein</fullName>
    </submittedName>
</protein>
<accession>A0A182KIE4</accession>
<dbReference type="VEuPathDB" id="VectorBase:ACHR014227"/>
<proteinExistence type="predicted"/>
<sequence>GQKFLHLYHAITASDATLQALSKLSPDGHNCGTHHLHLAGRERRYELLPEVGPLGSLDVKKVARNWIILLVIVHATIVKVGKVTHEHILHKVQLQGQCDRIGEEVDTSEPTSRWFHLVVEFCHQLGRMHPSADALNVAERKSWLHVRYTPVCPERVLPADIPERGCDGQQQQIDPHLALDYFLDAAAYYVEVDEIGD</sequence>
<reference evidence="1" key="2">
    <citation type="submission" date="2020-05" db="UniProtKB">
        <authorList>
            <consortium name="EnsemblMetazoa"/>
        </authorList>
    </citation>
    <scope>IDENTIFICATION</scope>
    <source>
        <strain evidence="1">ACHKN1017</strain>
    </source>
</reference>
<dbReference type="EnsemblMetazoa" id="ACHR014227-RA">
    <property type="protein sequence ID" value="ACHR014227-PA"/>
    <property type="gene ID" value="ACHR014227"/>
</dbReference>